<gene>
    <name evidence="2" type="ORF">GJR96_15800</name>
</gene>
<evidence type="ECO:0000259" key="1">
    <source>
        <dbReference type="Pfam" id="PF12680"/>
    </source>
</evidence>
<dbReference type="Gene3D" id="3.10.450.50">
    <property type="match status" value="1"/>
</dbReference>
<dbReference type="AlphaFoldDB" id="A0A6A8GK83"/>
<feature type="domain" description="SnoaL-like" evidence="1">
    <location>
        <begin position="13"/>
        <end position="112"/>
    </location>
</feature>
<reference evidence="2 3" key="1">
    <citation type="submission" date="2019-11" db="EMBL/GenBank/DDBJ databases">
        <title>Whole genome sequence of Haloferax sp. MBLA0076.</title>
        <authorList>
            <person name="Seo M.-J."/>
            <person name="Cho E.-S."/>
        </authorList>
    </citation>
    <scope>NUCLEOTIDE SEQUENCE [LARGE SCALE GENOMIC DNA]</scope>
    <source>
        <strain evidence="2 3">MBLA0076</strain>
    </source>
</reference>
<comment type="caution">
    <text evidence="2">The sequence shown here is derived from an EMBL/GenBank/DDBJ whole genome shotgun (WGS) entry which is preliminary data.</text>
</comment>
<name>A0A6A8GK83_9EURY</name>
<dbReference type="InterPro" id="IPR032710">
    <property type="entry name" value="NTF2-like_dom_sf"/>
</dbReference>
<evidence type="ECO:0000313" key="2">
    <source>
        <dbReference type="EMBL" id="MRX23416.1"/>
    </source>
</evidence>
<dbReference type="EMBL" id="WKJO01000002">
    <property type="protein sequence ID" value="MRX23416.1"/>
    <property type="molecule type" value="Genomic_DNA"/>
</dbReference>
<organism evidence="2 3">
    <name type="scientific">Haloferax litoreum</name>
    <dbReference type="NCBI Taxonomy" id="2666140"/>
    <lineage>
        <taxon>Archaea</taxon>
        <taxon>Methanobacteriati</taxon>
        <taxon>Methanobacteriota</taxon>
        <taxon>Stenosarchaea group</taxon>
        <taxon>Halobacteria</taxon>
        <taxon>Halobacteriales</taxon>
        <taxon>Haloferacaceae</taxon>
        <taxon>Haloferax</taxon>
    </lineage>
</organism>
<proteinExistence type="predicted"/>
<dbReference type="SUPFAM" id="SSF54427">
    <property type="entry name" value="NTF2-like"/>
    <property type="match status" value="1"/>
</dbReference>
<dbReference type="Proteomes" id="UP000439022">
    <property type="component" value="Unassembled WGS sequence"/>
</dbReference>
<dbReference type="RefSeq" id="WP_151164225.1">
    <property type="nucleotide sequence ID" value="NZ_WKJO01000002.1"/>
</dbReference>
<dbReference type="InterPro" id="IPR037401">
    <property type="entry name" value="SnoaL-like"/>
</dbReference>
<accession>A0A6A8GK83</accession>
<sequence>MSSSNRDPVEILRTYWRHLENDEFEEAANQFSEDVVYLHPPVIEGVTEAIGRDDLLVFFRDTRGPRDIFHTVERKVVDGNKAGVLGVSSGDDIDGVHAYVCYLEVEDDKIKYYSTCNRQVIV</sequence>
<protein>
    <submittedName>
        <fullName evidence="2">Nuclear transport factor 2 family protein</fullName>
    </submittedName>
</protein>
<evidence type="ECO:0000313" key="3">
    <source>
        <dbReference type="Proteomes" id="UP000439022"/>
    </source>
</evidence>
<dbReference type="Pfam" id="PF12680">
    <property type="entry name" value="SnoaL_2"/>
    <property type="match status" value="1"/>
</dbReference>
<keyword evidence="3" id="KW-1185">Reference proteome</keyword>